<sequence length="64" mass="6608">MTTSDIDTATAEQLAPVAYAAIQRLGQLGRTGAVALAALVEDDDADFEEGASWIGDLAAGDLRE</sequence>
<dbReference type="EMBL" id="JFHR01000001">
    <property type="protein sequence ID" value="KEQ55520.1"/>
    <property type="molecule type" value="Genomic_DNA"/>
</dbReference>
<proteinExistence type="predicted"/>
<evidence type="ECO:0000313" key="2">
    <source>
        <dbReference type="Proteomes" id="UP000028411"/>
    </source>
</evidence>
<dbReference type="PATRIC" id="fig|46429.4.peg.159"/>
<dbReference type="AlphaFoldDB" id="A0A081RJZ7"/>
<comment type="caution">
    <text evidence="1">The sequence shown here is derived from an EMBL/GenBank/DDBJ whole genome shotgun (WGS) entry which is preliminary data.</text>
</comment>
<dbReference type="RefSeq" id="WP_013846892.1">
    <property type="nucleotide sequence ID" value="NZ_JFHR01000001.1"/>
</dbReference>
<name>A0A081RJZ7_SPHCR</name>
<protein>
    <submittedName>
        <fullName evidence="1">Uncharacterized protein</fullName>
    </submittedName>
</protein>
<organism evidence="1 2">
    <name type="scientific">Sphingobium chlorophenolicum</name>
    <dbReference type="NCBI Taxonomy" id="46429"/>
    <lineage>
        <taxon>Bacteria</taxon>
        <taxon>Pseudomonadati</taxon>
        <taxon>Pseudomonadota</taxon>
        <taxon>Alphaproteobacteria</taxon>
        <taxon>Sphingomonadales</taxon>
        <taxon>Sphingomonadaceae</taxon>
        <taxon>Sphingobium</taxon>
    </lineage>
</organism>
<dbReference type="OrthoDB" id="7510954at2"/>
<accession>A0A081RJZ7</accession>
<gene>
    <name evidence="1" type="ORF">BV95_00159</name>
</gene>
<dbReference type="eggNOG" id="ENOG5032CRF">
    <property type="taxonomic scope" value="Bacteria"/>
</dbReference>
<reference evidence="1 2" key="1">
    <citation type="submission" date="2014-02" db="EMBL/GenBank/DDBJ databases">
        <title>Whole genome sequence of Sphingobium chlorophenolicum NBRC 16172.</title>
        <authorList>
            <person name="Gan H.M."/>
            <person name="Gan H.Y."/>
            <person name="Chew T.H."/>
            <person name="Savka M.A."/>
        </authorList>
    </citation>
    <scope>NUCLEOTIDE SEQUENCE [LARGE SCALE GENOMIC DNA]</scope>
    <source>
        <strain evidence="1 2">NBRC 16172</strain>
    </source>
</reference>
<dbReference type="Proteomes" id="UP000028411">
    <property type="component" value="Unassembled WGS sequence"/>
</dbReference>
<evidence type="ECO:0000313" key="1">
    <source>
        <dbReference type="EMBL" id="KEQ55520.1"/>
    </source>
</evidence>